<evidence type="ECO:0000313" key="3">
    <source>
        <dbReference type="Proteomes" id="UP000002061"/>
    </source>
</evidence>
<dbReference type="EMBL" id="CP002009">
    <property type="protein sequence ID" value="ADG13834.1"/>
    <property type="molecule type" value="Genomic_DNA"/>
</dbReference>
<gene>
    <name evidence="2" type="ordered locus">Metin_1181</name>
</gene>
<dbReference type="NCBIfam" id="TIGR00304">
    <property type="entry name" value="TIGR00304 family membrane protein"/>
    <property type="match status" value="1"/>
</dbReference>
<name>D5VTD1_METIM</name>
<dbReference type="KEGG" id="mif:Metin_1181"/>
<dbReference type="GeneID" id="9132200"/>
<dbReference type="STRING" id="573063.Metin_1181"/>
<evidence type="ECO:0000256" key="1">
    <source>
        <dbReference type="SAM" id="Phobius"/>
    </source>
</evidence>
<dbReference type="Pfam" id="PF01998">
    <property type="entry name" value="DUF131"/>
    <property type="match status" value="1"/>
</dbReference>
<sequence length="91" mass="10466">MRFLIPLGILLIFLGFIILSLGLFFYTLENIEKSKEEKNLKKENIEYSGIIMIGPIPIVFGNSKSLTLFSILIAMLMLLWFILMVLSIRKV</sequence>
<evidence type="ECO:0000313" key="2">
    <source>
        <dbReference type="EMBL" id="ADG13834.1"/>
    </source>
</evidence>
<feature type="transmembrane region" description="Helical" evidence="1">
    <location>
        <begin position="6"/>
        <end position="28"/>
    </location>
</feature>
<keyword evidence="1" id="KW-0472">Membrane</keyword>
<dbReference type="Proteomes" id="UP000002061">
    <property type="component" value="Chromosome"/>
</dbReference>
<proteinExistence type="predicted"/>
<protein>
    <recommendedName>
        <fullName evidence="4">TIGR00304 family protein</fullName>
    </recommendedName>
</protein>
<feature type="transmembrane region" description="Helical" evidence="1">
    <location>
        <begin position="66"/>
        <end position="88"/>
    </location>
</feature>
<dbReference type="OrthoDB" id="137740at2157"/>
<reference evidence="2" key="1">
    <citation type="submission" date="2010-04" db="EMBL/GenBank/DDBJ databases">
        <title>Complete sequence of Methanocaldococcus infernus ME.</title>
        <authorList>
            <consortium name="US DOE Joint Genome Institute"/>
            <person name="Lucas S."/>
            <person name="Copeland A."/>
            <person name="Lapidus A."/>
            <person name="Cheng J.-F."/>
            <person name="Bruce D."/>
            <person name="Goodwin L."/>
            <person name="Pitluck S."/>
            <person name="Munk A.C."/>
            <person name="Detter J.C."/>
            <person name="Han C."/>
            <person name="Tapia R."/>
            <person name="Land M."/>
            <person name="Hauser L."/>
            <person name="Kyrpides N."/>
            <person name="Mikhailova N."/>
            <person name="Sieprawska-Lupa M."/>
            <person name="Whitman W.B."/>
            <person name="Woyke T."/>
        </authorList>
    </citation>
    <scope>NUCLEOTIDE SEQUENCE [LARGE SCALE GENOMIC DNA]</scope>
    <source>
        <strain evidence="2">ME</strain>
    </source>
</reference>
<keyword evidence="3" id="KW-1185">Reference proteome</keyword>
<keyword evidence="1" id="KW-0812">Transmembrane</keyword>
<organism evidence="2 3">
    <name type="scientific">Methanocaldococcus infernus (strain DSM 11812 / JCM 15783 / ME)</name>
    <dbReference type="NCBI Taxonomy" id="573063"/>
    <lineage>
        <taxon>Archaea</taxon>
        <taxon>Methanobacteriati</taxon>
        <taxon>Methanobacteriota</taxon>
        <taxon>Methanomada group</taxon>
        <taxon>Methanococci</taxon>
        <taxon>Methanococcales</taxon>
        <taxon>Methanocaldococcaceae</taxon>
        <taxon>Methanocaldococcus</taxon>
    </lineage>
</organism>
<dbReference type="InterPro" id="IPR002849">
    <property type="entry name" value="DUF131"/>
</dbReference>
<keyword evidence="1" id="KW-1133">Transmembrane helix</keyword>
<dbReference type="RefSeq" id="WP_013100579.1">
    <property type="nucleotide sequence ID" value="NC_014122.1"/>
</dbReference>
<accession>D5VTD1</accession>
<dbReference type="AlphaFoldDB" id="D5VTD1"/>
<evidence type="ECO:0008006" key="4">
    <source>
        <dbReference type="Google" id="ProtNLM"/>
    </source>
</evidence>
<feature type="transmembrane region" description="Helical" evidence="1">
    <location>
        <begin position="44"/>
        <end position="60"/>
    </location>
</feature>
<dbReference type="HOGENOM" id="CLU_149108_3_0_2"/>